<feature type="domain" description="C2H2-type" evidence="9">
    <location>
        <begin position="383"/>
        <end position="410"/>
    </location>
</feature>
<feature type="domain" description="C2H2-type" evidence="9">
    <location>
        <begin position="466"/>
        <end position="493"/>
    </location>
</feature>
<evidence type="ECO:0000256" key="6">
    <source>
        <dbReference type="ARBA" id="ARBA00023242"/>
    </source>
</evidence>
<dbReference type="InterPro" id="IPR013087">
    <property type="entry name" value="Znf_C2H2_type"/>
</dbReference>
<evidence type="ECO:0000256" key="2">
    <source>
        <dbReference type="ARBA" id="ARBA00022723"/>
    </source>
</evidence>
<keyword evidence="10" id="KW-1185">Reference proteome</keyword>
<feature type="compositionally biased region" description="Basic and acidic residues" evidence="8">
    <location>
        <begin position="178"/>
        <end position="188"/>
    </location>
</feature>
<evidence type="ECO:0000256" key="5">
    <source>
        <dbReference type="ARBA" id="ARBA00022833"/>
    </source>
</evidence>
<comment type="subcellular location">
    <subcellularLocation>
        <location evidence="1">Nucleus</location>
    </subcellularLocation>
</comment>
<evidence type="ECO:0000256" key="1">
    <source>
        <dbReference type="ARBA" id="ARBA00004123"/>
    </source>
</evidence>
<sequence>MSEALILTFQSQLSSLMETVLKSAMYEVTRLVEDSFLEEVGRGKQEVEMLRLKLQLSELKLREKEREKVKGMRCGNCGRASATTDGTHDEPPAEADTLCLSLSVSEQRQCGQMLQEEEWISTETHDRKPHVTTAHVKDRGDSQNLSLASPSSTPDKQWTLQSPISTGSAINQEYDSLSGDKHKNRDTEPGGVLSSHTRESVQESQAALPSLLATLALPGSSRHSSTSNDFIPTSAFPDLKSESEGIPPVIKEEEEALPVWNPSREDAEFCQDMVNPSDTHSRGPWNREEMQVETINNISPLASQETDTYVMSYSVKLDTLASQTRQVQPLLLSPAMADLTDKSVGSDLQVQGVVGYTMPNDSLVLSENSPVSQQQGFHGEKAFRCFICSKRFSSYKYLKAHQKLHTDKRHPCTQCGRGFQHLCHLKAHMLTHTGKKPLNCPHCDKSFVYNFELKIHLRQHSGEKPYTCSHCGKGFARLSNFKQHQNIHTREKVYGCVFCGMRFTRSSNLRVHLRRHSGPSDAYL</sequence>
<dbReference type="Proteomes" id="UP000515152">
    <property type="component" value="Chromosome 22"/>
</dbReference>
<protein>
    <submittedName>
        <fullName evidence="11">Zinc finger protein Gfi-1b isoform X1</fullName>
    </submittedName>
</protein>
<evidence type="ECO:0000256" key="7">
    <source>
        <dbReference type="PROSITE-ProRule" id="PRU00042"/>
    </source>
</evidence>
<dbReference type="FunFam" id="3.30.160.60:FF:000624">
    <property type="entry name" value="zinc finger protein 697"/>
    <property type="match status" value="1"/>
</dbReference>
<feature type="domain" description="C2H2-type" evidence="9">
    <location>
        <begin position="410"/>
        <end position="437"/>
    </location>
</feature>
<feature type="compositionally biased region" description="Polar residues" evidence="8">
    <location>
        <begin position="142"/>
        <end position="175"/>
    </location>
</feature>
<evidence type="ECO:0000313" key="10">
    <source>
        <dbReference type="Proteomes" id="UP000515152"/>
    </source>
</evidence>
<dbReference type="FunFam" id="3.30.160.60:FF:000100">
    <property type="entry name" value="Zinc finger 45-like"/>
    <property type="match status" value="1"/>
</dbReference>
<gene>
    <name evidence="11" type="primary">si:ch73-109d9.1</name>
</gene>
<dbReference type="RefSeq" id="XP_012692484.1">
    <property type="nucleotide sequence ID" value="XM_012837030.3"/>
</dbReference>
<keyword evidence="6" id="KW-0539">Nucleus</keyword>
<evidence type="ECO:0000256" key="8">
    <source>
        <dbReference type="SAM" id="MobiDB-lite"/>
    </source>
</evidence>
<dbReference type="PROSITE" id="PS00028">
    <property type="entry name" value="ZINC_FINGER_C2H2_1"/>
    <property type="match status" value="5"/>
</dbReference>
<dbReference type="PANTHER" id="PTHR16515">
    <property type="entry name" value="PR DOMAIN ZINC FINGER PROTEIN"/>
    <property type="match status" value="1"/>
</dbReference>
<dbReference type="FunFam" id="3.30.160.60:FF:000358">
    <property type="entry name" value="zinc finger protein 24"/>
    <property type="match status" value="2"/>
</dbReference>
<dbReference type="FunFam" id="3.30.160.60:FF:000446">
    <property type="entry name" value="Zinc finger protein"/>
    <property type="match status" value="1"/>
</dbReference>
<proteinExistence type="predicted"/>
<feature type="domain" description="C2H2-type" evidence="9">
    <location>
        <begin position="494"/>
        <end position="521"/>
    </location>
</feature>
<dbReference type="OrthoDB" id="8922241at2759"/>
<evidence type="ECO:0000256" key="4">
    <source>
        <dbReference type="ARBA" id="ARBA00022771"/>
    </source>
</evidence>
<keyword evidence="5" id="KW-0862">Zinc</keyword>
<dbReference type="SUPFAM" id="SSF57667">
    <property type="entry name" value="beta-beta-alpha zinc fingers"/>
    <property type="match status" value="3"/>
</dbReference>
<dbReference type="PROSITE" id="PS50157">
    <property type="entry name" value="ZINC_FINGER_C2H2_2"/>
    <property type="match status" value="5"/>
</dbReference>
<dbReference type="GeneID" id="105908505"/>
<dbReference type="GO" id="GO:0010468">
    <property type="term" value="P:regulation of gene expression"/>
    <property type="evidence" value="ECO:0007669"/>
    <property type="project" value="TreeGrafter"/>
</dbReference>
<dbReference type="InterPro" id="IPR036236">
    <property type="entry name" value="Znf_C2H2_sf"/>
</dbReference>
<keyword evidence="2" id="KW-0479">Metal-binding</keyword>
<name>A0A6P3W8Y5_CLUHA</name>
<feature type="region of interest" description="Disordered" evidence="8">
    <location>
        <begin position="119"/>
        <end position="205"/>
    </location>
</feature>
<evidence type="ECO:0000313" key="11">
    <source>
        <dbReference type="RefSeq" id="XP_012692484.1"/>
    </source>
</evidence>
<dbReference type="AlphaFoldDB" id="A0A6P3W8Y5"/>
<dbReference type="GO" id="GO:0005634">
    <property type="term" value="C:nucleus"/>
    <property type="evidence" value="ECO:0007669"/>
    <property type="project" value="UniProtKB-SubCell"/>
</dbReference>
<dbReference type="GO" id="GO:0008270">
    <property type="term" value="F:zinc ion binding"/>
    <property type="evidence" value="ECO:0007669"/>
    <property type="project" value="UniProtKB-KW"/>
</dbReference>
<evidence type="ECO:0000259" key="9">
    <source>
        <dbReference type="PROSITE" id="PS50157"/>
    </source>
</evidence>
<feature type="domain" description="C2H2-type" evidence="9">
    <location>
        <begin position="438"/>
        <end position="465"/>
    </location>
</feature>
<keyword evidence="4 7" id="KW-0863">Zinc-finger</keyword>
<dbReference type="PANTHER" id="PTHR16515:SF57">
    <property type="entry name" value="ZINC FINGER PROTEIN 154-LIKE"/>
    <property type="match status" value="1"/>
</dbReference>
<accession>A0A6P3W8Y5</accession>
<dbReference type="SMART" id="SM00355">
    <property type="entry name" value="ZnF_C2H2"/>
    <property type="match status" value="5"/>
</dbReference>
<dbReference type="InterPro" id="IPR050331">
    <property type="entry name" value="Zinc_finger"/>
</dbReference>
<organism evidence="10 11">
    <name type="scientific">Clupea harengus</name>
    <name type="common">Atlantic herring</name>
    <dbReference type="NCBI Taxonomy" id="7950"/>
    <lineage>
        <taxon>Eukaryota</taxon>
        <taxon>Metazoa</taxon>
        <taxon>Chordata</taxon>
        <taxon>Craniata</taxon>
        <taxon>Vertebrata</taxon>
        <taxon>Euteleostomi</taxon>
        <taxon>Actinopterygii</taxon>
        <taxon>Neopterygii</taxon>
        <taxon>Teleostei</taxon>
        <taxon>Clupei</taxon>
        <taxon>Clupeiformes</taxon>
        <taxon>Clupeoidei</taxon>
        <taxon>Clupeidae</taxon>
        <taxon>Clupea</taxon>
    </lineage>
</organism>
<dbReference type="Pfam" id="PF00096">
    <property type="entry name" value="zf-C2H2"/>
    <property type="match status" value="4"/>
</dbReference>
<dbReference type="KEGG" id="char:105908505"/>
<reference evidence="11" key="1">
    <citation type="submission" date="2025-08" db="UniProtKB">
        <authorList>
            <consortium name="RefSeq"/>
        </authorList>
    </citation>
    <scope>IDENTIFICATION</scope>
</reference>
<dbReference type="Gene3D" id="3.30.160.60">
    <property type="entry name" value="Classic Zinc Finger"/>
    <property type="match status" value="5"/>
</dbReference>
<keyword evidence="3" id="KW-0677">Repeat</keyword>
<evidence type="ECO:0000256" key="3">
    <source>
        <dbReference type="ARBA" id="ARBA00022737"/>
    </source>
</evidence>